<evidence type="ECO:0000256" key="1">
    <source>
        <dbReference type="ARBA" id="ARBA00022490"/>
    </source>
</evidence>
<dbReference type="CDD" id="cd02503">
    <property type="entry name" value="MobA"/>
    <property type="match status" value="1"/>
</dbReference>
<feature type="binding site" evidence="8">
    <location>
        <position position="26"/>
    </location>
    <ligand>
        <name>GTP</name>
        <dbReference type="ChEBI" id="CHEBI:37565"/>
    </ligand>
</feature>
<dbReference type="SUPFAM" id="SSF53448">
    <property type="entry name" value="Nucleotide-diphospho-sugar transferases"/>
    <property type="match status" value="1"/>
</dbReference>
<feature type="domain" description="MobA-like NTP transferase" evidence="9">
    <location>
        <begin position="12"/>
        <end position="161"/>
    </location>
</feature>
<evidence type="ECO:0000256" key="2">
    <source>
        <dbReference type="ARBA" id="ARBA00022679"/>
    </source>
</evidence>
<dbReference type="InterPro" id="IPR013482">
    <property type="entry name" value="Molybde_CF_guanTrfase"/>
</dbReference>
<gene>
    <name evidence="8" type="primary">mobA</name>
    <name evidence="10" type="ORF">SADO_05710</name>
</gene>
<feature type="binding site" evidence="8">
    <location>
        <position position="102"/>
    </location>
    <ligand>
        <name>Mg(2+)</name>
        <dbReference type="ChEBI" id="CHEBI:18420"/>
    </ligand>
</feature>
<dbReference type="HAMAP" id="MF_00316">
    <property type="entry name" value="MobA"/>
    <property type="match status" value="1"/>
</dbReference>
<keyword evidence="2 8" id="KW-0808">Transferase</keyword>
<dbReference type="PANTHER" id="PTHR19136:SF81">
    <property type="entry name" value="MOLYBDENUM COFACTOR GUANYLYLTRANSFERASE"/>
    <property type="match status" value="1"/>
</dbReference>
<evidence type="ECO:0000259" key="9">
    <source>
        <dbReference type="Pfam" id="PF12804"/>
    </source>
</evidence>
<evidence type="ECO:0000256" key="7">
    <source>
        <dbReference type="ARBA" id="ARBA00023150"/>
    </source>
</evidence>
<dbReference type="Proteomes" id="UP001460888">
    <property type="component" value="Unassembled WGS sequence"/>
</dbReference>
<dbReference type="RefSeq" id="WP_353109971.1">
    <property type="nucleotide sequence ID" value="NZ_APND01000001.1"/>
</dbReference>
<feature type="binding site" evidence="8">
    <location>
        <begin position="13"/>
        <end position="15"/>
    </location>
    <ligand>
        <name>GTP</name>
        <dbReference type="ChEBI" id="CHEBI:37565"/>
    </ligand>
</feature>
<feature type="binding site" evidence="8">
    <location>
        <position position="72"/>
    </location>
    <ligand>
        <name>GTP</name>
        <dbReference type="ChEBI" id="CHEBI:37565"/>
    </ligand>
</feature>
<organism evidence="10 11">
    <name type="scientific">Salinisphaera dokdonensis CL-ES53</name>
    <dbReference type="NCBI Taxonomy" id="1304272"/>
    <lineage>
        <taxon>Bacteria</taxon>
        <taxon>Pseudomonadati</taxon>
        <taxon>Pseudomonadota</taxon>
        <taxon>Gammaproteobacteria</taxon>
        <taxon>Salinisphaerales</taxon>
        <taxon>Salinisphaeraceae</taxon>
        <taxon>Salinisphaera</taxon>
    </lineage>
</organism>
<comment type="caution">
    <text evidence="10">The sequence shown here is derived from an EMBL/GenBank/DDBJ whole genome shotgun (WGS) entry which is preliminary data.</text>
</comment>
<evidence type="ECO:0000313" key="10">
    <source>
        <dbReference type="EMBL" id="MES1928731.1"/>
    </source>
</evidence>
<evidence type="ECO:0000256" key="5">
    <source>
        <dbReference type="ARBA" id="ARBA00022842"/>
    </source>
</evidence>
<keyword evidence="3 8" id="KW-0479">Metal-binding</keyword>
<dbReference type="InterPro" id="IPR029044">
    <property type="entry name" value="Nucleotide-diphossugar_trans"/>
</dbReference>
<evidence type="ECO:0000256" key="4">
    <source>
        <dbReference type="ARBA" id="ARBA00022741"/>
    </source>
</evidence>
<name>A0ABV2AYK1_9GAMM</name>
<comment type="subcellular location">
    <subcellularLocation>
        <location evidence="8">Cytoplasm</location>
    </subcellularLocation>
</comment>
<dbReference type="EC" id="2.7.7.77" evidence="8"/>
<keyword evidence="5 8" id="KW-0460">Magnesium</keyword>
<reference evidence="10 11" key="1">
    <citation type="submission" date="2013-03" db="EMBL/GenBank/DDBJ databases">
        <title>Salinisphaera dokdonensis CL-ES53 Genome Sequencing.</title>
        <authorList>
            <person name="Li C."/>
            <person name="Lai Q."/>
            <person name="Shao Z."/>
        </authorList>
    </citation>
    <scope>NUCLEOTIDE SEQUENCE [LARGE SCALE GENOMIC DNA]</scope>
    <source>
        <strain evidence="10 11">CL-ES53</strain>
    </source>
</reference>
<comment type="caution">
    <text evidence="8">Lacks conserved residue(s) required for the propagation of feature annotation.</text>
</comment>
<comment type="function">
    <text evidence="8">Transfers a GMP moiety from GTP to Mo-molybdopterin (Mo-MPT) cofactor (Moco or molybdenum cofactor) to form Mo-molybdopterin guanine dinucleotide (Mo-MGD) cofactor.</text>
</comment>
<accession>A0ABV2AYK1</accession>
<keyword evidence="7 8" id="KW-0501">Molybdenum cofactor biosynthesis</keyword>
<keyword evidence="11" id="KW-1185">Reference proteome</keyword>
<dbReference type="NCBIfam" id="TIGR02665">
    <property type="entry name" value="molyb_mobA"/>
    <property type="match status" value="1"/>
</dbReference>
<dbReference type="InterPro" id="IPR025877">
    <property type="entry name" value="MobA-like_NTP_Trfase"/>
</dbReference>
<dbReference type="Pfam" id="PF12804">
    <property type="entry name" value="NTP_transf_3"/>
    <property type="match status" value="1"/>
</dbReference>
<comment type="cofactor">
    <cofactor evidence="8">
        <name>Mg(2+)</name>
        <dbReference type="ChEBI" id="CHEBI:18420"/>
    </cofactor>
</comment>
<sequence>MKATREQITAGILAGGAGRRLGGVDKGWYVLDKRPLVEHTITRVQPQTAAVIISANRSLDRYRTLGWPVVSDEDATYRGPLAGIARLLQAASTPYVLIVPVDTPQLPANLAVHLAAALDTDIDLCVARCGGRRQPLHALVRRELAGGLTRAVAEGVSRVTDWQDALRIRVVDWPECDAFANINAPADARHLAPRR</sequence>
<evidence type="ECO:0000256" key="3">
    <source>
        <dbReference type="ARBA" id="ARBA00022723"/>
    </source>
</evidence>
<keyword evidence="4 8" id="KW-0547">Nucleotide-binding</keyword>
<comment type="catalytic activity">
    <reaction evidence="8">
        <text>Mo-molybdopterin + GTP + H(+) = Mo-molybdopterin guanine dinucleotide + diphosphate</text>
        <dbReference type="Rhea" id="RHEA:34243"/>
        <dbReference type="ChEBI" id="CHEBI:15378"/>
        <dbReference type="ChEBI" id="CHEBI:33019"/>
        <dbReference type="ChEBI" id="CHEBI:37565"/>
        <dbReference type="ChEBI" id="CHEBI:71302"/>
        <dbReference type="ChEBI" id="CHEBI:71310"/>
        <dbReference type="EC" id="2.7.7.77"/>
    </reaction>
</comment>
<keyword evidence="1 8" id="KW-0963">Cytoplasm</keyword>
<keyword evidence="6 8" id="KW-0342">GTP-binding</keyword>
<evidence type="ECO:0000256" key="6">
    <source>
        <dbReference type="ARBA" id="ARBA00023134"/>
    </source>
</evidence>
<dbReference type="Gene3D" id="3.90.550.10">
    <property type="entry name" value="Spore Coat Polysaccharide Biosynthesis Protein SpsA, Chain A"/>
    <property type="match status" value="1"/>
</dbReference>
<evidence type="ECO:0000313" key="11">
    <source>
        <dbReference type="Proteomes" id="UP001460888"/>
    </source>
</evidence>
<proteinExistence type="inferred from homology"/>
<comment type="similarity">
    <text evidence="8">Belongs to the MobA family.</text>
</comment>
<evidence type="ECO:0000256" key="8">
    <source>
        <dbReference type="HAMAP-Rule" id="MF_00316"/>
    </source>
</evidence>
<feature type="binding site" evidence="8">
    <location>
        <position position="102"/>
    </location>
    <ligand>
        <name>GTP</name>
        <dbReference type="ChEBI" id="CHEBI:37565"/>
    </ligand>
</feature>
<comment type="domain">
    <text evidence="8">The N-terminal domain determines nucleotide recognition and specific binding, while the C-terminal domain determines the specific binding to the target protein.</text>
</comment>
<dbReference type="PANTHER" id="PTHR19136">
    <property type="entry name" value="MOLYBDENUM COFACTOR GUANYLYLTRANSFERASE"/>
    <property type="match status" value="1"/>
</dbReference>
<comment type="subunit">
    <text evidence="8">Monomer.</text>
</comment>
<dbReference type="EMBL" id="APND01000001">
    <property type="protein sequence ID" value="MES1928731.1"/>
    <property type="molecule type" value="Genomic_DNA"/>
</dbReference>
<protein>
    <recommendedName>
        <fullName evidence="8">Molybdenum cofactor guanylyltransferase</fullName>
        <shortName evidence="8">MoCo guanylyltransferase</shortName>
        <ecNumber evidence="8">2.7.7.77</ecNumber>
    </recommendedName>
    <alternativeName>
        <fullName evidence="8">GTP:molybdopterin guanylyltransferase</fullName>
    </alternativeName>
    <alternativeName>
        <fullName evidence="8">Mo-MPT guanylyltransferase</fullName>
    </alternativeName>
    <alternativeName>
        <fullName evidence="8">Molybdopterin guanylyltransferase</fullName>
    </alternativeName>
    <alternativeName>
        <fullName evidence="8">Molybdopterin-guanine dinucleotide synthase</fullName>
        <shortName evidence="8">MGD synthase</shortName>
    </alternativeName>
</protein>